<protein>
    <submittedName>
        <fullName evidence="2">Uncharacterized protein</fullName>
    </submittedName>
</protein>
<gene>
    <name evidence="2" type="ORF">ACFFX0_12345</name>
</gene>
<reference evidence="2 3" key="1">
    <citation type="submission" date="2024-09" db="EMBL/GenBank/DDBJ databases">
        <authorList>
            <person name="Sun Q."/>
            <person name="Mori K."/>
        </authorList>
    </citation>
    <scope>NUCLEOTIDE SEQUENCE [LARGE SCALE GENOMIC DNA]</scope>
    <source>
        <strain evidence="2 3">CCM 7609</strain>
    </source>
</reference>
<dbReference type="EMBL" id="JBHMFI010000001">
    <property type="protein sequence ID" value="MFB9071951.1"/>
    <property type="molecule type" value="Genomic_DNA"/>
</dbReference>
<proteinExistence type="predicted"/>
<name>A0ABV5FZ47_9MICC</name>
<evidence type="ECO:0000313" key="3">
    <source>
        <dbReference type="Proteomes" id="UP001589575"/>
    </source>
</evidence>
<evidence type="ECO:0000313" key="2">
    <source>
        <dbReference type="EMBL" id="MFB9071951.1"/>
    </source>
</evidence>
<dbReference type="Proteomes" id="UP001589575">
    <property type="component" value="Unassembled WGS sequence"/>
</dbReference>
<feature type="region of interest" description="Disordered" evidence="1">
    <location>
        <begin position="23"/>
        <end position="45"/>
    </location>
</feature>
<comment type="caution">
    <text evidence="2">The sequence shown here is derived from an EMBL/GenBank/DDBJ whole genome shotgun (WGS) entry which is preliminary data.</text>
</comment>
<organism evidence="2 3">
    <name type="scientific">Citricoccus parietis</name>
    <dbReference type="NCBI Taxonomy" id="592307"/>
    <lineage>
        <taxon>Bacteria</taxon>
        <taxon>Bacillati</taxon>
        <taxon>Actinomycetota</taxon>
        <taxon>Actinomycetes</taxon>
        <taxon>Micrococcales</taxon>
        <taxon>Micrococcaceae</taxon>
        <taxon>Citricoccus</taxon>
    </lineage>
</organism>
<sequence>MSTGVHIVHERPDWSNVVAITFSHRTAGPPPRHPQNGTGPRGLGY</sequence>
<accession>A0ABV5FZ47</accession>
<evidence type="ECO:0000256" key="1">
    <source>
        <dbReference type="SAM" id="MobiDB-lite"/>
    </source>
</evidence>
<keyword evidence="3" id="KW-1185">Reference proteome</keyword>